<evidence type="ECO:0000256" key="3">
    <source>
        <dbReference type="ARBA" id="ARBA00022741"/>
    </source>
</evidence>
<dbReference type="Gene3D" id="1.10.510.10">
    <property type="entry name" value="Transferase(Phosphotransferase) domain 1"/>
    <property type="match status" value="1"/>
</dbReference>
<accession>A0A146LSM8</accession>
<dbReference type="GO" id="GO:0005634">
    <property type="term" value="C:nucleus"/>
    <property type="evidence" value="ECO:0007669"/>
    <property type="project" value="TreeGrafter"/>
</dbReference>
<feature type="non-terminal residue" evidence="8">
    <location>
        <position position="131"/>
    </location>
</feature>
<evidence type="ECO:0000256" key="4">
    <source>
        <dbReference type="ARBA" id="ARBA00022777"/>
    </source>
</evidence>
<reference evidence="8" key="1">
    <citation type="journal article" date="2016" name="Gigascience">
        <title>De novo construction of an expanded transcriptome assembly for the western tarnished plant bug, Lygus hesperus.</title>
        <authorList>
            <person name="Tassone E.E."/>
            <person name="Geib S.M."/>
            <person name="Hall B."/>
            <person name="Fabrick J.A."/>
            <person name="Brent C.S."/>
            <person name="Hull J.J."/>
        </authorList>
    </citation>
    <scope>NUCLEOTIDE SEQUENCE</scope>
</reference>
<dbReference type="PANTHER" id="PTHR45646">
    <property type="entry name" value="SERINE/THREONINE-PROTEIN KINASE DOA-RELATED"/>
    <property type="match status" value="1"/>
</dbReference>
<evidence type="ECO:0000256" key="5">
    <source>
        <dbReference type="ARBA" id="ARBA00022840"/>
    </source>
</evidence>
<proteinExistence type="inferred from homology"/>
<dbReference type="InterPro" id="IPR051175">
    <property type="entry name" value="CLK_kinases"/>
</dbReference>
<dbReference type="PANTHER" id="PTHR45646:SF11">
    <property type="entry name" value="SERINE_THREONINE-PROTEIN KINASE DOA"/>
    <property type="match status" value="1"/>
</dbReference>
<gene>
    <name evidence="8" type="primary">AFC1</name>
    <name evidence="8" type="ORF">g.94989</name>
</gene>
<dbReference type="InterPro" id="IPR000719">
    <property type="entry name" value="Prot_kinase_dom"/>
</dbReference>
<protein>
    <submittedName>
        <fullName evidence="8">Serine/threonine-protein kinase AFC1</fullName>
    </submittedName>
</protein>
<keyword evidence="2" id="KW-0808">Transferase</keyword>
<keyword evidence="1" id="KW-0723">Serine/threonine-protein kinase</keyword>
<dbReference type="SUPFAM" id="SSF56112">
    <property type="entry name" value="Protein kinase-like (PK-like)"/>
    <property type="match status" value="1"/>
</dbReference>
<dbReference type="GO" id="GO:0005524">
    <property type="term" value="F:ATP binding"/>
    <property type="evidence" value="ECO:0007669"/>
    <property type="project" value="UniProtKB-KW"/>
</dbReference>
<keyword evidence="5" id="KW-0067">ATP-binding</keyword>
<comment type="similarity">
    <text evidence="6">Belongs to the protein kinase superfamily. CMGC Ser/Thr protein kinase family. Lammer subfamily.</text>
</comment>
<dbReference type="GO" id="GO:0004674">
    <property type="term" value="F:protein serine/threonine kinase activity"/>
    <property type="evidence" value="ECO:0007669"/>
    <property type="project" value="UniProtKB-KW"/>
</dbReference>
<evidence type="ECO:0000259" key="7">
    <source>
        <dbReference type="PROSITE" id="PS50011"/>
    </source>
</evidence>
<sequence length="131" mass="15457">MGERLDLPWKDEEGNPVIYAGDVINNRYEVLSLAGKGTFGTVVDVYDRKYSRRMALKIVRAVERYVEAAQIEVEILDRLLKNDPKHRSFIVRLYNDFECRVGKCIHKCIGFEKLGRSLYDFFKFNHYRGFR</sequence>
<dbReference type="AlphaFoldDB" id="A0A146LSM8"/>
<evidence type="ECO:0000256" key="2">
    <source>
        <dbReference type="ARBA" id="ARBA00022679"/>
    </source>
</evidence>
<name>A0A146LSM8_LYGHE</name>
<dbReference type="PROSITE" id="PS50011">
    <property type="entry name" value="PROTEIN_KINASE_DOM"/>
    <property type="match status" value="1"/>
</dbReference>
<organism evidence="8">
    <name type="scientific">Lygus hesperus</name>
    <name type="common">Western plant bug</name>
    <dbReference type="NCBI Taxonomy" id="30085"/>
    <lineage>
        <taxon>Eukaryota</taxon>
        <taxon>Metazoa</taxon>
        <taxon>Ecdysozoa</taxon>
        <taxon>Arthropoda</taxon>
        <taxon>Hexapoda</taxon>
        <taxon>Insecta</taxon>
        <taxon>Pterygota</taxon>
        <taxon>Neoptera</taxon>
        <taxon>Paraneoptera</taxon>
        <taxon>Hemiptera</taxon>
        <taxon>Heteroptera</taxon>
        <taxon>Panheteroptera</taxon>
        <taxon>Cimicomorpha</taxon>
        <taxon>Miridae</taxon>
        <taxon>Mirini</taxon>
        <taxon>Lygus</taxon>
    </lineage>
</organism>
<keyword evidence="3" id="KW-0547">Nucleotide-binding</keyword>
<dbReference type="EMBL" id="GDHC01008494">
    <property type="protein sequence ID" value="JAQ10135.1"/>
    <property type="molecule type" value="Transcribed_RNA"/>
</dbReference>
<feature type="domain" description="Protein kinase" evidence="7">
    <location>
        <begin position="28"/>
        <end position="131"/>
    </location>
</feature>
<keyword evidence="4 8" id="KW-0418">Kinase</keyword>
<evidence type="ECO:0000313" key="8">
    <source>
        <dbReference type="EMBL" id="JAQ10135.1"/>
    </source>
</evidence>
<dbReference type="InterPro" id="IPR011009">
    <property type="entry name" value="Kinase-like_dom_sf"/>
</dbReference>
<dbReference type="Gene3D" id="3.30.200.20">
    <property type="entry name" value="Phosphorylase Kinase, domain 1"/>
    <property type="match status" value="1"/>
</dbReference>
<evidence type="ECO:0000256" key="6">
    <source>
        <dbReference type="ARBA" id="ARBA00037966"/>
    </source>
</evidence>
<evidence type="ECO:0000256" key="1">
    <source>
        <dbReference type="ARBA" id="ARBA00022527"/>
    </source>
</evidence>